<dbReference type="Pfam" id="PF14223">
    <property type="entry name" value="Retrotran_gag_2"/>
    <property type="match status" value="1"/>
</dbReference>
<accession>A0ABD0V6Z5</accession>
<comment type="caution">
    <text evidence="3">The sequence shown here is derived from an EMBL/GenBank/DDBJ whole genome shotgun (WGS) entry which is preliminary data.</text>
</comment>
<dbReference type="InterPro" id="IPR046960">
    <property type="entry name" value="PPR_At4g14850-like_plant"/>
</dbReference>
<evidence type="ECO:0008006" key="5">
    <source>
        <dbReference type="Google" id="ProtNLM"/>
    </source>
</evidence>
<dbReference type="AlphaFoldDB" id="A0ABD0V6Z5"/>
<dbReference type="FunFam" id="1.25.40.10:FF:000031">
    <property type="entry name" value="Pentatricopeptide repeat-containing protein mitochondrial"/>
    <property type="match status" value="1"/>
</dbReference>
<dbReference type="InterPro" id="IPR011990">
    <property type="entry name" value="TPR-like_helical_dom_sf"/>
</dbReference>
<evidence type="ECO:0000313" key="4">
    <source>
        <dbReference type="Proteomes" id="UP001552299"/>
    </source>
</evidence>
<reference evidence="3 4" key="1">
    <citation type="journal article" date="2024" name="Plant Biotechnol. J.">
        <title>Dendrobium thyrsiflorum genome and its molecular insights into genes involved in important horticultural traits.</title>
        <authorList>
            <person name="Chen B."/>
            <person name="Wang J.Y."/>
            <person name="Zheng P.J."/>
            <person name="Li K.L."/>
            <person name="Liang Y.M."/>
            <person name="Chen X.F."/>
            <person name="Zhang C."/>
            <person name="Zhao X."/>
            <person name="He X."/>
            <person name="Zhang G.Q."/>
            <person name="Liu Z.J."/>
            <person name="Xu Q."/>
        </authorList>
    </citation>
    <scope>NUCLEOTIDE SEQUENCE [LARGE SCALE GENOMIC DNA]</scope>
    <source>
        <strain evidence="3">GZMU011</strain>
    </source>
</reference>
<protein>
    <recommendedName>
        <fullName evidence="5">Pentatricopeptide repeat-containing protein</fullName>
    </recommendedName>
</protein>
<dbReference type="InterPro" id="IPR002885">
    <property type="entry name" value="PPR_rpt"/>
</dbReference>
<keyword evidence="1" id="KW-0677">Repeat</keyword>
<dbReference type="Proteomes" id="UP001552299">
    <property type="component" value="Unassembled WGS sequence"/>
</dbReference>
<dbReference type="Pfam" id="PF13041">
    <property type="entry name" value="PPR_2"/>
    <property type="match status" value="1"/>
</dbReference>
<dbReference type="EMBL" id="JANQDX010000009">
    <property type="protein sequence ID" value="KAL0918341.1"/>
    <property type="molecule type" value="Genomic_DNA"/>
</dbReference>
<evidence type="ECO:0000256" key="2">
    <source>
        <dbReference type="PROSITE-ProRule" id="PRU00708"/>
    </source>
</evidence>
<dbReference type="Gene3D" id="1.25.40.10">
    <property type="entry name" value="Tetratricopeptide repeat domain"/>
    <property type="match status" value="1"/>
</dbReference>
<feature type="repeat" description="PPR" evidence="2">
    <location>
        <begin position="178"/>
        <end position="212"/>
    </location>
</feature>
<dbReference type="PROSITE" id="PS51375">
    <property type="entry name" value="PPR"/>
    <property type="match status" value="1"/>
</dbReference>
<proteinExistence type="predicted"/>
<dbReference type="PANTHER" id="PTHR47926">
    <property type="entry name" value="PENTATRICOPEPTIDE REPEAT-CONTAINING PROTEIN"/>
    <property type="match status" value="1"/>
</dbReference>
<name>A0ABD0V6Z5_DENTH</name>
<evidence type="ECO:0000256" key="1">
    <source>
        <dbReference type="ARBA" id="ARBA00022737"/>
    </source>
</evidence>
<dbReference type="NCBIfam" id="TIGR00756">
    <property type="entry name" value="PPR"/>
    <property type="match status" value="1"/>
</dbReference>
<sequence length="349" mass="39114">MVPTLLSTISSSVLPYILHLSTSREIWKTLELRLQPSNHSRVIQLKNELNHIHMRDSTMTQYLSQIKTLVDNIKSAGSHINTEDVILYIMNGLMSTYNQIKICHSNLPAAHKLRCSLFSSLQQRDLAVLQLGQQVRGLVLKPGFDSNDFVSSSLIYLYSKCGIIADAKKSFDESCKDGSVTWNSIILGYAQHGLGEIALDLFHEMQEFGVEADHITFVDLFFACSHSGLVKGTKILKSIQPAYGITLRMEHFACGVDIFGRAGMVEEAYRFIIEGMLVGLRPNARAWDALLSRSYCNVESRKIVARCLRDVEPLIKFLPTKADGDKWKHPLSSFQIFDPGGLITTSTCR</sequence>
<evidence type="ECO:0000313" key="3">
    <source>
        <dbReference type="EMBL" id="KAL0918341.1"/>
    </source>
</evidence>
<organism evidence="3 4">
    <name type="scientific">Dendrobium thyrsiflorum</name>
    <name type="common">Pinecone-like raceme dendrobium</name>
    <name type="synonym">Orchid</name>
    <dbReference type="NCBI Taxonomy" id="117978"/>
    <lineage>
        <taxon>Eukaryota</taxon>
        <taxon>Viridiplantae</taxon>
        <taxon>Streptophyta</taxon>
        <taxon>Embryophyta</taxon>
        <taxon>Tracheophyta</taxon>
        <taxon>Spermatophyta</taxon>
        <taxon>Magnoliopsida</taxon>
        <taxon>Liliopsida</taxon>
        <taxon>Asparagales</taxon>
        <taxon>Orchidaceae</taxon>
        <taxon>Epidendroideae</taxon>
        <taxon>Malaxideae</taxon>
        <taxon>Dendrobiinae</taxon>
        <taxon>Dendrobium</taxon>
    </lineage>
</organism>
<dbReference type="PANTHER" id="PTHR47926:SF372">
    <property type="entry name" value="PENTATRICOPEPTIDE REPEAT-CONTAINING PROTEIN"/>
    <property type="match status" value="1"/>
</dbReference>
<keyword evidence="4" id="KW-1185">Reference proteome</keyword>
<gene>
    <name evidence="3" type="ORF">M5K25_010345</name>
</gene>